<name>A0A8S1MHD8_9CILI</name>
<proteinExistence type="predicted"/>
<keyword evidence="1" id="KW-0175">Coiled coil</keyword>
<evidence type="ECO:0000256" key="2">
    <source>
        <dbReference type="SAM" id="MobiDB-lite"/>
    </source>
</evidence>
<reference evidence="3" key="1">
    <citation type="submission" date="2021-01" db="EMBL/GenBank/DDBJ databases">
        <authorList>
            <consortium name="Genoscope - CEA"/>
            <person name="William W."/>
        </authorList>
    </citation>
    <scope>NUCLEOTIDE SEQUENCE</scope>
</reference>
<dbReference type="EMBL" id="CAJJDN010000038">
    <property type="protein sequence ID" value="CAD8078899.1"/>
    <property type="molecule type" value="Genomic_DNA"/>
</dbReference>
<evidence type="ECO:0000313" key="4">
    <source>
        <dbReference type="Proteomes" id="UP000692954"/>
    </source>
</evidence>
<gene>
    <name evidence="3" type="ORF">PSON_ATCC_30995.1.T0380181</name>
</gene>
<evidence type="ECO:0000313" key="3">
    <source>
        <dbReference type="EMBL" id="CAD8078899.1"/>
    </source>
</evidence>
<dbReference type="Proteomes" id="UP000692954">
    <property type="component" value="Unassembled WGS sequence"/>
</dbReference>
<sequence>MLAKSNDFRVKTSRQQSKHPYYQTLQQGVQGVSQATLKKKLSPIRLNKYNVFMDCLNDITQQKFEKCQSRILFQQIEEKVKKNQLLCILFIQNVTVYNKYDLPNNKIPPKFSWEAIYRGKTLILTTPHQYTKTCHGIVDFMFKSNAKYPLKLKLLKVKNYEEQYIGEIDLSVSDFVDFEVVQEYQGKMIKETFVQKEMFKVYNDQWASIGQVSLKIIQFCSSSVPSNKSSNIPGSPKTLEQRKKHQQIEEAKQKGFDWGSSKDEEMIIQQILEYQKEMGGKIKQNMEEVQEKILQLDSVLCGLLKESCFSDTLINKRRALTRIKRLRQDLDNQISGLLKQSESSYLEVLGQLRLTTRQGRIKKVDIEQALCYFGCEASKLLLLTVDDFGMCLIDYMFDSDSLPEVLYFFNQLGLNEDVQLEVFAQSLFENIKQRLRKNHYLKALAYFINALHMYPNIGLIIAQYATNPQNSSILSPLLLEFNIQDYQHVIVLSKLRKLCSKFLNQELPFMKSIEDLYRKAKQDTYFKIPILPKKVETQEKFDLLQLPELQQNIFHEIVRRKRWNLFARSYKQFEQFVYQKDHQGISPMMMFLENAPLDQILNLDSLQIQTSLSGQTSLHFLIMNPDLSINSLQACINKFNMINDKVWLGFTPLALFLDRLLYKQKKHKSRIIKELKAAQESNSNKCVQVLEILSLSAINFIKHFNFNKYLLYCQNIKKDHFQDEFIKLKLNKPFQIQQQKNKQIIEWDIFYYQHTVPAMILCKLDESIQELIWQQFDWINWLCSKQNYPYETYYNQTLMVSIAKTTQTQYIYQYLTKDVQITYRDNDQFSNERNNTFDFLPIFQSIYQITEITAKLKDDIQKKYKGIQDNNKKKEEEDENVNKINKKKDDKEFNHYILLHKNIKQMQQNLAQQKYQQVLDQLMQEQQTTEGLLKNNFKYQGIVNDLMVAKSLNFGKFFRKAYDSKFHDMLNFVDILLKALHHNNMQAAHMALFFAQLRMNKCQRVAQLKNNQQVFLQSLNTHWSIELDFGQFQAMINDIKDICQQNEVNYVILILAMNGRYNKLKLIHDRMTNQNYIIQALPIAAHQINTIRKALYYENLNKLLQECDVKRLYPEDNLDFFKPPKDKEKLKPDPKKPFDKAKPVFQKWIMVQGALTTQLQLIYKYAANSYQRVKSEFSILAKQYQQLWYQEYSYKLRRLFPRQNFRSVFYSSKQKESDFVKTIELLIEKVLQLKLTPSDDFFTYVHVHDKFSELLSQSPNQNICIVQAFKSMINLFQYEQSNEVLSRCINFLKKYLNSKIFKDLNEPDTFRDETQLLTKYLSKSDPLSTQCKFACEVLILMDQNFTTQEFETLNLIQQPQQLASLLLKYKTLEKRTLGFIQKYLNSSNNQAKQALPFNESNMKYIVDLAKQGINLINENALEFFITKGLFNYLKDYFLSSLKPKGMLSDDQKQFYLGFAFSSGSQETIQLCLEDLCSLKSSELKQFMLEGNLLGRAIAKGSQETLLYITRKIMKQLSFSGKEILKLLLIQDNVAEVFQLDKQKRSLFTTIFLLNYDIFYKEFFVDYLQKILPQDYKNIMMKILNATVCKVDENNSWSVFQLAINCGFYDVIQTVLQLNINIDSKDLKEVLINNLPQRWLFQTPQQLENLLKQEHYKQLYKQSALRLYRICKYHLCRQEKLKELEICLNLAPLYNKIGLQLDSRDPIINIVMNQEIDPAKQPLIYLLKLHLDQVDKANSFILVESFCDKHPQITHDKIYTQLIKNREAYELLRIYYPEQNEPGNAKFDFDLPYGDNIVKEYLLLQDPYQFIRFITTNQQLVFSLRVLYDKNDDQDKFYNTLIEPQHVIVCGILLLILNPNKHTEVVHNKFKQIFELRDDPSASQVTNIFRAILRYFESIERTFVFFFSLIQSLLNNQIYQQLIQIKPIGDMNNQISSEKQFLEDIKDALIFNTFTLQDNVWGQILGQSTKVSHPLQSDKWFQGLCLIKSLLHVCYQSEVIIHEIQTLSRLDDYISTDFWGVQSANIEIRAELHPSEQVAQHKVIVFKQSENNTWKIKYPLGMVKDTQFIYPSILSSQKGTEHAKNQLIQQVFDQIKYDILPKIENFTFESYNHENIQQLIMETQQNTFITLNPYTFQGDSIQYNGKQLTSNYSTKRKNKKELILTPLTNQIIIQVVSKDEFIRREKYSFLFNQIIEDSSTKYWTYLIDKENISSIKDDQIIMDLYEMTKDRLGYHVQFQSFVECYYNKLASGLEKATKKSISPKICVDIALQWDMLIKVIKHIASYIKFTDNICFEMAEIDQRKSINIKLEGFDSIFRFGQSELSVSNNILVIKLNIAMLTNGNFQQLLQTQNRSKLNTTEIKESIDIQQYLLSIFNEQQLSQL</sequence>
<comment type="caution">
    <text evidence="3">The sequence shown here is derived from an EMBL/GenBank/DDBJ whole genome shotgun (WGS) entry which is preliminary data.</text>
</comment>
<dbReference type="OrthoDB" id="297075at2759"/>
<evidence type="ECO:0000256" key="1">
    <source>
        <dbReference type="SAM" id="Coils"/>
    </source>
</evidence>
<accession>A0A8S1MHD8</accession>
<organism evidence="3 4">
    <name type="scientific">Paramecium sonneborni</name>
    <dbReference type="NCBI Taxonomy" id="65129"/>
    <lineage>
        <taxon>Eukaryota</taxon>
        <taxon>Sar</taxon>
        <taxon>Alveolata</taxon>
        <taxon>Ciliophora</taxon>
        <taxon>Intramacronucleata</taxon>
        <taxon>Oligohymenophorea</taxon>
        <taxon>Peniculida</taxon>
        <taxon>Parameciidae</taxon>
        <taxon>Paramecium</taxon>
    </lineage>
</organism>
<keyword evidence="4" id="KW-1185">Reference proteome</keyword>
<protein>
    <submittedName>
        <fullName evidence="3">Uncharacterized protein</fullName>
    </submittedName>
</protein>
<feature type="region of interest" description="Disordered" evidence="2">
    <location>
        <begin position="226"/>
        <end position="246"/>
    </location>
</feature>
<feature type="coiled-coil region" evidence="1">
    <location>
        <begin position="857"/>
        <end position="887"/>
    </location>
</feature>